<organism evidence="1 2">
    <name type="scientific">Lentinula aff. lateritia</name>
    <dbReference type="NCBI Taxonomy" id="2804960"/>
    <lineage>
        <taxon>Eukaryota</taxon>
        <taxon>Fungi</taxon>
        <taxon>Dikarya</taxon>
        <taxon>Basidiomycota</taxon>
        <taxon>Agaricomycotina</taxon>
        <taxon>Agaricomycetes</taxon>
        <taxon>Agaricomycetidae</taxon>
        <taxon>Agaricales</taxon>
        <taxon>Marasmiineae</taxon>
        <taxon>Omphalotaceae</taxon>
        <taxon>Lentinula</taxon>
    </lineage>
</organism>
<name>A0ACC1UCI2_9AGAR</name>
<reference evidence="1" key="1">
    <citation type="submission" date="2022-09" db="EMBL/GenBank/DDBJ databases">
        <title>A Global Phylogenomic Analysis of the Shiitake Genus Lentinula.</title>
        <authorList>
            <consortium name="DOE Joint Genome Institute"/>
            <person name="Sierra-Patev S."/>
            <person name="Min B."/>
            <person name="Naranjo-Ortiz M."/>
            <person name="Looney B."/>
            <person name="Konkel Z."/>
            <person name="Slot J.C."/>
            <person name="Sakamoto Y."/>
            <person name="Steenwyk J.L."/>
            <person name="Rokas A."/>
            <person name="Carro J."/>
            <person name="Camarero S."/>
            <person name="Ferreira P."/>
            <person name="Molpeceres G."/>
            <person name="Ruiz-Duenas F.J."/>
            <person name="Serrano A."/>
            <person name="Henrissat B."/>
            <person name="Drula E."/>
            <person name="Hughes K.W."/>
            <person name="Mata J.L."/>
            <person name="Ishikawa N.K."/>
            <person name="Vargas-Isla R."/>
            <person name="Ushijima S."/>
            <person name="Smith C.A."/>
            <person name="Ahrendt S."/>
            <person name="Andreopoulos W."/>
            <person name="He G."/>
            <person name="Labutti K."/>
            <person name="Lipzen A."/>
            <person name="Ng V."/>
            <person name="Riley R."/>
            <person name="Sandor L."/>
            <person name="Barry K."/>
            <person name="Martinez A.T."/>
            <person name="Xiao Y."/>
            <person name="Gibbons J.G."/>
            <person name="Terashima K."/>
            <person name="Grigoriev I.V."/>
            <person name="Hibbett D.S."/>
        </authorList>
    </citation>
    <scope>NUCLEOTIDE SEQUENCE</scope>
    <source>
        <strain evidence="1">TMI1499</strain>
    </source>
</reference>
<keyword evidence="2" id="KW-1185">Reference proteome</keyword>
<proteinExistence type="predicted"/>
<dbReference type="Proteomes" id="UP001163835">
    <property type="component" value="Unassembled WGS sequence"/>
</dbReference>
<gene>
    <name evidence="1" type="ORF">F5876DRAFT_72881</name>
</gene>
<comment type="caution">
    <text evidence="1">The sequence shown here is derived from an EMBL/GenBank/DDBJ whole genome shotgun (WGS) entry which is preliminary data.</text>
</comment>
<protein>
    <submittedName>
        <fullName evidence="1">Uncharacterized protein</fullName>
    </submittedName>
</protein>
<dbReference type="EMBL" id="MU794966">
    <property type="protein sequence ID" value="KAJ3814533.1"/>
    <property type="molecule type" value="Genomic_DNA"/>
</dbReference>
<evidence type="ECO:0000313" key="1">
    <source>
        <dbReference type="EMBL" id="KAJ3814533.1"/>
    </source>
</evidence>
<accession>A0ACC1UCI2</accession>
<sequence length="349" mass="35951">MLDEQRPRHLPAAREFLRKRRPFLDPRATAVATVDGEVESLTGPVTLTEISTISVATTSSSSRVSATKSTTPSTIASTSVSSASTMRSSSSTLSSTISSQVTSTVQISTISVSPSASAVASSATATGSTENVIGAESSGSTSELSGGAVAAIAISVLVLVTAAAVLIGRRCMVMRRQRKRTTARWLNGFSAPNPEAFIVPGGAGAQPTMSMVSPSYGDGYAYTPTLNGAGNGPRGTVAGLATPVTPTASYNNAPTTPGLTPRAALSNVVNRAAVRCTFVPNLPDELTVLNGEALDVLQEYDDGWVFCSNSKGERGMVPLECLAYETGSDFWGGRSMAGSRRVSSISGRV</sequence>
<evidence type="ECO:0000313" key="2">
    <source>
        <dbReference type="Proteomes" id="UP001163835"/>
    </source>
</evidence>